<feature type="transmembrane region" description="Helical" evidence="8">
    <location>
        <begin position="81"/>
        <end position="108"/>
    </location>
</feature>
<comment type="caution">
    <text evidence="8">Lacks conserved residue(s) required for the propagation of feature annotation.</text>
</comment>
<dbReference type="EC" id="2.4.1.-" evidence="8"/>
<protein>
    <recommendedName>
        <fullName evidence="8">Mannosyltransferase</fullName>
        <ecNumber evidence="8">2.4.1.-</ecNumber>
    </recommendedName>
</protein>
<keyword evidence="6 8" id="KW-1133">Transmembrane helix</keyword>
<reference evidence="9 10" key="1">
    <citation type="journal article" date="2016" name="DNA Res.">
        <title>The draft genome of MD-2 pineapple using hybrid error correction of long reads.</title>
        <authorList>
            <person name="Redwan R.M."/>
            <person name="Saidin A."/>
            <person name="Kumar S.V."/>
        </authorList>
    </citation>
    <scope>NUCLEOTIDE SEQUENCE [LARGE SCALE GENOMIC DNA]</scope>
    <source>
        <strain evidence="10">cv. MD2</strain>
        <tissue evidence="9">Leaf</tissue>
    </source>
</reference>
<dbReference type="STRING" id="4615.A0A199VEN9"/>
<accession>A0A199VEN9</accession>
<dbReference type="GO" id="GO:0000026">
    <property type="term" value="F:alpha-1,2-mannosyltransferase activity"/>
    <property type="evidence" value="ECO:0007669"/>
    <property type="project" value="TreeGrafter"/>
</dbReference>
<feature type="transmembrane region" description="Helical" evidence="8">
    <location>
        <begin position="120"/>
        <end position="141"/>
    </location>
</feature>
<comment type="caution">
    <text evidence="9">The sequence shown here is derived from an EMBL/GenBank/DDBJ whole genome shotgun (WGS) entry which is preliminary data.</text>
</comment>
<dbReference type="Pfam" id="PF03901">
    <property type="entry name" value="Glyco_transf_22"/>
    <property type="match status" value="1"/>
</dbReference>
<dbReference type="PANTHER" id="PTHR22760">
    <property type="entry name" value="GLYCOSYLTRANSFERASE"/>
    <property type="match status" value="1"/>
</dbReference>
<dbReference type="Proteomes" id="UP000092600">
    <property type="component" value="Unassembled WGS sequence"/>
</dbReference>
<name>A0A199VEN9_ANACO</name>
<dbReference type="GO" id="GO:0006506">
    <property type="term" value="P:GPI anchor biosynthetic process"/>
    <property type="evidence" value="ECO:0007669"/>
    <property type="project" value="TreeGrafter"/>
</dbReference>
<keyword evidence="3 9" id="KW-0808">Transferase</keyword>
<evidence type="ECO:0000256" key="6">
    <source>
        <dbReference type="ARBA" id="ARBA00022989"/>
    </source>
</evidence>
<comment type="subcellular location">
    <subcellularLocation>
        <location evidence="1 8">Endoplasmic reticulum membrane</location>
        <topology evidence="1 8">Multi-pass membrane protein</topology>
    </subcellularLocation>
</comment>
<dbReference type="AlphaFoldDB" id="A0A199VEN9"/>
<dbReference type="GO" id="GO:0005789">
    <property type="term" value="C:endoplasmic reticulum membrane"/>
    <property type="evidence" value="ECO:0007669"/>
    <property type="project" value="UniProtKB-SubCell"/>
</dbReference>
<evidence type="ECO:0000256" key="8">
    <source>
        <dbReference type="RuleBase" id="RU363075"/>
    </source>
</evidence>
<evidence type="ECO:0000256" key="3">
    <source>
        <dbReference type="ARBA" id="ARBA00022679"/>
    </source>
</evidence>
<dbReference type="InterPro" id="IPR005599">
    <property type="entry name" value="GPI_mannosylTrfase"/>
</dbReference>
<keyword evidence="4 8" id="KW-0812">Transmembrane</keyword>
<evidence type="ECO:0000313" key="9">
    <source>
        <dbReference type="EMBL" id="OAY75240.1"/>
    </source>
</evidence>
<evidence type="ECO:0000256" key="1">
    <source>
        <dbReference type="ARBA" id="ARBA00004477"/>
    </source>
</evidence>
<comment type="similarity">
    <text evidence="8">Belongs to the glycosyltransferase 22 family.</text>
</comment>
<keyword evidence="7 8" id="KW-0472">Membrane</keyword>
<gene>
    <name evidence="9" type="ORF">ACMD2_22865</name>
</gene>
<organism evidence="9 10">
    <name type="scientific">Ananas comosus</name>
    <name type="common">Pineapple</name>
    <name type="synonym">Ananas ananas</name>
    <dbReference type="NCBI Taxonomy" id="4615"/>
    <lineage>
        <taxon>Eukaryota</taxon>
        <taxon>Viridiplantae</taxon>
        <taxon>Streptophyta</taxon>
        <taxon>Embryophyta</taxon>
        <taxon>Tracheophyta</taxon>
        <taxon>Spermatophyta</taxon>
        <taxon>Magnoliopsida</taxon>
        <taxon>Liliopsida</taxon>
        <taxon>Poales</taxon>
        <taxon>Bromeliaceae</taxon>
        <taxon>Bromelioideae</taxon>
        <taxon>Ananas</taxon>
    </lineage>
</organism>
<dbReference type="EMBL" id="LSRQ01002160">
    <property type="protein sequence ID" value="OAY75240.1"/>
    <property type="molecule type" value="Genomic_DNA"/>
</dbReference>
<dbReference type="PANTHER" id="PTHR22760:SF4">
    <property type="entry name" value="GPI MANNOSYLTRANSFERASE 3"/>
    <property type="match status" value="1"/>
</dbReference>
<sequence length="143" mass="15875">MALASFASLGDLYLYKLSKLVCNEHVAQWAPFYQFVNLFLFFCFTRTLSNTLETVLTVKELLYWLSLIASSKQVPVASRKLALIIAALACAALACAIRPTSAITWLYVGLLDLIGMQSKLQYLFLDVVQVGVLVLAATCFLNR</sequence>
<keyword evidence="2 8" id="KW-0328">Glycosyltransferase</keyword>
<evidence type="ECO:0000313" key="10">
    <source>
        <dbReference type="Proteomes" id="UP000092600"/>
    </source>
</evidence>
<proteinExistence type="inferred from homology"/>
<evidence type="ECO:0000256" key="7">
    <source>
        <dbReference type="ARBA" id="ARBA00023136"/>
    </source>
</evidence>
<evidence type="ECO:0000256" key="2">
    <source>
        <dbReference type="ARBA" id="ARBA00022676"/>
    </source>
</evidence>
<evidence type="ECO:0000256" key="5">
    <source>
        <dbReference type="ARBA" id="ARBA00022824"/>
    </source>
</evidence>
<keyword evidence="5 8" id="KW-0256">Endoplasmic reticulum</keyword>
<evidence type="ECO:0000256" key="4">
    <source>
        <dbReference type="ARBA" id="ARBA00022692"/>
    </source>
</evidence>